<gene>
    <name evidence="1" type="ORF">Tci_678903</name>
</gene>
<accession>A0A699KXA6</accession>
<organism evidence="1">
    <name type="scientific">Tanacetum cinerariifolium</name>
    <name type="common">Dalmatian daisy</name>
    <name type="synonym">Chrysanthemum cinerariifolium</name>
    <dbReference type="NCBI Taxonomy" id="118510"/>
    <lineage>
        <taxon>Eukaryota</taxon>
        <taxon>Viridiplantae</taxon>
        <taxon>Streptophyta</taxon>
        <taxon>Embryophyta</taxon>
        <taxon>Tracheophyta</taxon>
        <taxon>Spermatophyta</taxon>
        <taxon>Magnoliopsida</taxon>
        <taxon>eudicotyledons</taxon>
        <taxon>Gunneridae</taxon>
        <taxon>Pentapetalae</taxon>
        <taxon>asterids</taxon>
        <taxon>campanulids</taxon>
        <taxon>Asterales</taxon>
        <taxon>Asteraceae</taxon>
        <taxon>Asteroideae</taxon>
        <taxon>Anthemideae</taxon>
        <taxon>Anthemidinae</taxon>
        <taxon>Tanacetum</taxon>
    </lineage>
</organism>
<reference evidence="1" key="1">
    <citation type="journal article" date="2019" name="Sci. Rep.">
        <title>Draft genome of Tanacetum cinerariifolium, the natural source of mosquito coil.</title>
        <authorList>
            <person name="Yamashiro T."/>
            <person name="Shiraishi A."/>
            <person name="Satake H."/>
            <person name="Nakayama K."/>
        </authorList>
    </citation>
    <scope>NUCLEOTIDE SEQUENCE</scope>
</reference>
<sequence>SPPEVGFDWSYMAEDEPEFKSYGPMSYEIESKNASEDIPNELKEYPNAPLVKDRVSDNIDCSVESLVMVEKKTIV</sequence>
<comment type="caution">
    <text evidence="1">The sequence shown here is derived from an EMBL/GenBank/DDBJ whole genome shotgun (WGS) entry which is preliminary data.</text>
</comment>
<dbReference type="EMBL" id="BKCJ010545378">
    <property type="protein sequence ID" value="GFB06932.1"/>
    <property type="molecule type" value="Genomic_DNA"/>
</dbReference>
<evidence type="ECO:0000313" key="1">
    <source>
        <dbReference type="EMBL" id="GFB06932.1"/>
    </source>
</evidence>
<name>A0A699KXA6_TANCI</name>
<feature type="non-terminal residue" evidence="1">
    <location>
        <position position="1"/>
    </location>
</feature>
<protein>
    <submittedName>
        <fullName evidence="1">Uncharacterized protein</fullName>
    </submittedName>
</protein>
<proteinExistence type="predicted"/>
<dbReference type="AlphaFoldDB" id="A0A699KXA6"/>